<protein>
    <submittedName>
        <fullName evidence="1">Uncharacterized protein</fullName>
    </submittedName>
</protein>
<dbReference type="AlphaFoldDB" id="A0A014NJ53"/>
<name>A0A014NJ53_9BURK</name>
<reference evidence="1 2" key="1">
    <citation type="submission" date="2014-01" db="EMBL/GenBank/DDBJ databases">
        <title>Interspecies Systems Biology Uncovers Metabolites Affecting C. elegans Gene Expression and Life History Traits.</title>
        <authorList>
            <person name="Watson E."/>
            <person name="Macneil L.T."/>
            <person name="Ritter A.D."/>
            <person name="Yilmaz L.S."/>
            <person name="Rosebrock A.P."/>
            <person name="Caudy A.A."/>
            <person name="Walhout A.J."/>
        </authorList>
    </citation>
    <scope>NUCLEOTIDE SEQUENCE [LARGE SCALE GENOMIC DNA]</scope>
    <source>
        <strain evidence="1 2">DA1877</strain>
    </source>
</reference>
<gene>
    <name evidence="1" type="ORF">AX13_04965</name>
</gene>
<comment type="caution">
    <text evidence="1">The sequence shown here is derived from an EMBL/GenBank/DDBJ whole genome shotgun (WGS) entry which is preliminary data.</text>
</comment>
<dbReference type="EMBL" id="JBOK01000016">
    <property type="protein sequence ID" value="EXU79463.1"/>
    <property type="molecule type" value="Genomic_DNA"/>
</dbReference>
<proteinExistence type="predicted"/>
<sequence length="1178" mass="125092">MTGISDGDIKILASKVMDDVPEGGGGPTGKVIAWGKSNQIFEDVTEVDRASGDVSIRQTFGAVQTGNTDALSDANIIIDQPATDPNISVTIAACGHFAKRSEIATAISNYLIAGTEWNGILLGNHVQGQGNIQIFHRPGTSAPPIGRTLVLVLNEGLPTEKRQFVRIIRTDTVERTFTYMAGGTPVDYQALVTTCEIGSRLEHAFVGSEPNRTFTRDANATRLRDTTVADAMQFYGASPMTAAYALGDPARQVKVASIYTQLVPSSRTERVNLDQRPAAMRSITLATGPREVTVPITPHTYRFKVGQENRGYSWTTILRPFPSPGTLVISFMVLGAWYTCQDDGAGTLVGDAVGTINYANGSVAITLPALPDVGSAVLFQWGETTGFVNRSSTLLQVRQPEYMLQLGQPPIPGSLVIEWESGGQLKTATDNVGVLAGDAAGEINYASGELLLKPALAAWIDAQGEFRISYQYATIITKNVAASTDAAGFATLALDSVPAAGSVKVQWVTARNVTASSGGSSTGASAGKGSGEHIGALAQSGGSFVPTVRMYGIPNGVSQQATYSRSTVASSKTQELQYHTLTDDAAGSFGPRGTINYAGKSLTVKLIDLDATTEGYQTAYEKSTAFENATMNGGSVSNSSAQKGGESASVSVSEQLLAASTVQVSYAQSFASPLNAQQTWQPPAVTIDLCPYTSQYVVPGSVQFTWRGHTYIDVDGDLIRDRTSSNPGTVAGRMDYEAGIAYLSDYLVTTTAPLVLQSLWTTRKQWTAGSVFFRTPAAPVAVQGITLNLSDAQGHVLTLTPDLEGYFNTAQSRGRIDYQAGLAEIQFGAFVDAAGLTEAERAEWWFDPADVGAVQAGKVWKPLPIDPTTLRFNSVTYVYLPLDAAIIGMDPVRLPSDGRVPVYRNGYLVVVGHTGVLPAASLSNGQTIDCARTRLSRAWIVGADGQKIQTGWSVDLDAGRVSIVDVTGWAQPVRVHHRIEEMARIADVQLNGTLTLTKALSHDFPVGSVVSSALFVGSLRARVSHLFDQASWDGVTWADSVTGNTAPAQFDDTAFPLVVTNAGALSERWVLRFTNTTTVEVIGEHVGNLGSFPIANDIAPINPNTRTDTQAGVPYFTIKAGGWGAGWAVGNVLRINTVGAMQPFACIRTVQPSEAAGTDYSFGVLVRGDINRLGANEQ</sequence>
<organism evidence="1 2">
    <name type="scientific">Comamonas aquatica DA1877</name>
    <dbReference type="NCBI Taxonomy" id="1457173"/>
    <lineage>
        <taxon>Bacteria</taxon>
        <taxon>Pseudomonadati</taxon>
        <taxon>Pseudomonadota</taxon>
        <taxon>Betaproteobacteria</taxon>
        <taxon>Burkholderiales</taxon>
        <taxon>Comamonadaceae</taxon>
        <taxon>Comamonas</taxon>
    </lineage>
</organism>
<evidence type="ECO:0000313" key="2">
    <source>
        <dbReference type="Proteomes" id="UP000020766"/>
    </source>
</evidence>
<accession>A0A014NJ53</accession>
<evidence type="ECO:0000313" key="1">
    <source>
        <dbReference type="EMBL" id="EXU79463.1"/>
    </source>
</evidence>
<keyword evidence="2" id="KW-1185">Reference proteome</keyword>
<dbReference type="Proteomes" id="UP000020766">
    <property type="component" value="Unassembled WGS sequence"/>
</dbReference>
<dbReference type="RefSeq" id="WP_197022663.1">
    <property type="nucleotide sequence ID" value="NZ_JBOK01000016.1"/>
</dbReference>
<dbReference type="PATRIC" id="fig|1457173.3.peg.2673"/>